<gene>
    <name evidence="1" type="ORF">H2LOC_014155</name>
</gene>
<sequence>MSAPPTDGWGVMLGESLDLPINYAYACPNDPRLDGSIFTLCIVDPNTPQNAYLIFSTADAQRSCEIIDWVSNTSLELGFRASAQQVLQIPPGVYSGAILHNHPRDGVFGPRVTCVAVVTLTVISP</sequence>
<organism evidence="1 2">
    <name type="scientific">Methylocystis heyeri</name>
    <dbReference type="NCBI Taxonomy" id="391905"/>
    <lineage>
        <taxon>Bacteria</taxon>
        <taxon>Pseudomonadati</taxon>
        <taxon>Pseudomonadota</taxon>
        <taxon>Alphaproteobacteria</taxon>
        <taxon>Hyphomicrobiales</taxon>
        <taxon>Methylocystaceae</taxon>
        <taxon>Methylocystis</taxon>
    </lineage>
</organism>
<evidence type="ECO:0000313" key="2">
    <source>
        <dbReference type="Proteomes" id="UP000309061"/>
    </source>
</evidence>
<name>A0A6B8KE73_9HYPH</name>
<dbReference type="RefSeq" id="WP_136497627.1">
    <property type="nucleotide sequence ID" value="NZ_CP046052.1"/>
</dbReference>
<dbReference type="KEGG" id="mhey:H2LOC_014155"/>
<accession>A0A6B8KE73</accession>
<reference evidence="1 2" key="1">
    <citation type="submission" date="2019-11" db="EMBL/GenBank/DDBJ databases">
        <title>The genome sequence of Methylocystis heyeri.</title>
        <authorList>
            <person name="Oshkin I.Y."/>
            <person name="Miroshnikov K."/>
            <person name="Dedysh S.N."/>
        </authorList>
    </citation>
    <scope>NUCLEOTIDE SEQUENCE [LARGE SCALE GENOMIC DNA]</scope>
    <source>
        <strain evidence="1 2">H2</strain>
    </source>
</reference>
<dbReference type="EMBL" id="CP046052">
    <property type="protein sequence ID" value="QGM46744.1"/>
    <property type="molecule type" value="Genomic_DNA"/>
</dbReference>
<evidence type="ECO:0000313" key="1">
    <source>
        <dbReference type="EMBL" id="QGM46744.1"/>
    </source>
</evidence>
<protein>
    <submittedName>
        <fullName evidence="1">Uncharacterized protein</fullName>
    </submittedName>
</protein>
<dbReference type="Proteomes" id="UP000309061">
    <property type="component" value="Chromosome"/>
</dbReference>
<dbReference type="AlphaFoldDB" id="A0A6B8KE73"/>
<proteinExistence type="predicted"/>
<keyword evidence="2" id="KW-1185">Reference proteome</keyword>